<sequence length="463" mass="49873">MVTISQSTNHNSGTAMMDVNLGGTLRCVNTSFSDCRREGNPDPPFINANITQTTIGRQIFNFSSTATLVSYTLCTFKDMTVAVGTVDGGGSAIYINKSSSSLSVLDCFFENCQCTGWNDDGGAICINHNLDSQPFFQLERSSFSGCKTAVVDQNFAGSVLVVNTPSVTIHDSFFEKSTAGLDGALTLYTGTHSILFNCAFILCNATSYGGAVGIHFTATFQFFFVQFRECKSTAIPNGRDVFFRGIASSEITSDMFKFCDSTSGSPNIYFLTGPASNSNFIPQIPKASTPSISLAINFDEAQELATVTVTASTAIGGTMGTKSTTGVEVVSSGPNGVLPKTDYTVLNYSHSSSLFPPKLFGCVCSSEDTDTILLVVDGWRFGEGNYVMFVKTGTSSEEKEVRLNRIDRSTLRGTAPLYPSTAEGRLDWNTEYEVSKVVLETEDNIETIVPLRTLKFATPDGLR</sequence>
<gene>
    <name evidence="1" type="ORF">BLNAU_6625</name>
</gene>
<keyword evidence="2" id="KW-1185">Reference proteome</keyword>
<evidence type="ECO:0000313" key="1">
    <source>
        <dbReference type="EMBL" id="KAK2958355.1"/>
    </source>
</evidence>
<proteinExistence type="predicted"/>
<comment type="caution">
    <text evidence="1">The sequence shown here is derived from an EMBL/GenBank/DDBJ whole genome shotgun (WGS) entry which is preliminary data.</text>
</comment>
<reference evidence="1 2" key="1">
    <citation type="journal article" date="2022" name="bioRxiv">
        <title>Genomics of Preaxostyla Flagellates Illuminates Evolutionary Transitions and the Path Towards Mitochondrial Loss.</title>
        <authorList>
            <person name="Novak L.V.F."/>
            <person name="Treitli S.C."/>
            <person name="Pyrih J."/>
            <person name="Halakuc P."/>
            <person name="Pipaliya S.V."/>
            <person name="Vacek V."/>
            <person name="Brzon O."/>
            <person name="Soukal P."/>
            <person name="Eme L."/>
            <person name="Dacks J.B."/>
            <person name="Karnkowska A."/>
            <person name="Elias M."/>
            <person name="Hampl V."/>
        </authorList>
    </citation>
    <scope>NUCLEOTIDE SEQUENCE [LARGE SCALE GENOMIC DNA]</scope>
    <source>
        <strain evidence="1">NAU3</strain>
        <tissue evidence="1">Gut</tissue>
    </source>
</reference>
<dbReference type="EMBL" id="JARBJD010000038">
    <property type="protein sequence ID" value="KAK2958355.1"/>
    <property type="molecule type" value="Genomic_DNA"/>
</dbReference>
<dbReference type="Proteomes" id="UP001281761">
    <property type="component" value="Unassembled WGS sequence"/>
</dbReference>
<name>A0ABQ9Y3R9_9EUKA</name>
<evidence type="ECO:0000313" key="2">
    <source>
        <dbReference type="Proteomes" id="UP001281761"/>
    </source>
</evidence>
<organism evidence="1 2">
    <name type="scientific">Blattamonas nauphoetae</name>
    <dbReference type="NCBI Taxonomy" id="2049346"/>
    <lineage>
        <taxon>Eukaryota</taxon>
        <taxon>Metamonada</taxon>
        <taxon>Preaxostyla</taxon>
        <taxon>Oxymonadida</taxon>
        <taxon>Blattamonas</taxon>
    </lineage>
</organism>
<dbReference type="InterPro" id="IPR011050">
    <property type="entry name" value="Pectin_lyase_fold/virulence"/>
</dbReference>
<accession>A0ABQ9Y3R9</accession>
<dbReference type="SUPFAM" id="SSF51126">
    <property type="entry name" value="Pectin lyase-like"/>
    <property type="match status" value="1"/>
</dbReference>
<protein>
    <submittedName>
        <fullName evidence="1">Uncharacterized protein</fullName>
    </submittedName>
</protein>